<dbReference type="AlphaFoldDB" id="A0A1V9XR18"/>
<keyword evidence="1" id="KW-0732">Signal</keyword>
<feature type="chain" id="PRO_5013229685" evidence="1">
    <location>
        <begin position="17"/>
        <end position="151"/>
    </location>
</feature>
<evidence type="ECO:0000313" key="3">
    <source>
        <dbReference type="Proteomes" id="UP000192247"/>
    </source>
</evidence>
<protein>
    <submittedName>
        <fullName evidence="2">Uncharacterized protein</fullName>
    </submittedName>
</protein>
<dbReference type="Proteomes" id="UP000192247">
    <property type="component" value="Unassembled WGS sequence"/>
</dbReference>
<feature type="signal peptide" evidence="1">
    <location>
        <begin position="1"/>
        <end position="16"/>
    </location>
</feature>
<dbReference type="EMBL" id="MNPL01005720">
    <property type="protein sequence ID" value="OQR75832.1"/>
    <property type="molecule type" value="Genomic_DNA"/>
</dbReference>
<sequence>MKSLVIVLVTIGLIFGDEQCKTAPAESVMNEAQPIAESIMKKCMHLLDKYPVSLNTIGEALRIMCDDYAKCHDNLESLSSDQTKYRAEISKCTRPHLINFCKSRPEIEHDPEKLAEDINDCILEHIPLEKSLGIATGIWVMKILGIPVDGA</sequence>
<evidence type="ECO:0000313" key="2">
    <source>
        <dbReference type="EMBL" id="OQR75832.1"/>
    </source>
</evidence>
<gene>
    <name evidence="2" type="ORF">BIW11_08168</name>
</gene>
<proteinExistence type="predicted"/>
<comment type="caution">
    <text evidence="2">The sequence shown here is derived from an EMBL/GenBank/DDBJ whole genome shotgun (WGS) entry which is preliminary data.</text>
</comment>
<dbReference type="InParanoid" id="A0A1V9XR18"/>
<dbReference type="OrthoDB" id="6478044at2759"/>
<reference evidence="2 3" key="1">
    <citation type="journal article" date="2017" name="Gigascience">
        <title>Draft genome of the honey bee ectoparasitic mite, Tropilaelaps mercedesae, is shaped by the parasitic life history.</title>
        <authorList>
            <person name="Dong X."/>
            <person name="Armstrong S.D."/>
            <person name="Xia D."/>
            <person name="Makepeace B.L."/>
            <person name="Darby A.C."/>
            <person name="Kadowaki T."/>
        </authorList>
    </citation>
    <scope>NUCLEOTIDE SEQUENCE [LARGE SCALE GENOMIC DNA]</scope>
    <source>
        <strain evidence="2">Wuxi-XJTLU</strain>
    </source>
</reference>
<name>A0A1V9XR18_9ACAR</name>
<organism evidence="2 3">
    <name type="scientific">Tropilaelaps mercedesae</name>
    <dbReference type="NCBI Taxonomy" id="418985"/>
    <lineage>
        <taxon>Eukaryota</taxon>
        <taxon>Metazoa</taxon>
        <taxon>Ecdysozoa</taxon>
        <taxon>Arthropoda</taxon>
        <taxon>Chelicerata</taxon>
        <taxon>Arachnida</taxon>
        <taxon>Acari</taxon>
        <taxon>Parasitiformes</taxon>
        <taxon>Mesostigmata</taxon>
        <taxon>Gamasina</taxon>
        <taxon>Dermanyssoidea</taxon>
        <taxon>Laelapidae</taxon>
        <taxon>Tropilaelaps</taxon>
    </lineage>
</organism>
<evidence type="ECO:0000256" key="1">
    <source>
        <dbReference type="SAM" id="SignalP"/>
    </source>
</evidence>
<accession>A0A1V9XR18</accession>
<keyword evidence="3" id="KW-1185">Reference proteome</keyword>